<evidence type="ECO:0000256" key="4">
    <source>
        <dbReference type="ARBA" id="ARBA00022801"/>
    </source>
</evidence>
<evidence type="ECO:0000256" key="9">
    <source>
        <dbReference type="RuleBase" id="RU000489"/>
    </source>
</evidence>
<keyword evidence="6" id="KW-0119">Carbohydrate metabolism</keyword>
<keyword evidence="7 9" id="KW-0326">Glycosidase</keyword>
<gene>
    <name evidence="12" type="ORF">RRF57_004547</name>
</gene>
<evidence type="ECO:0000256" key="2">
    <source>
        <dbReference type="ARBA" id="ARBA00004613"/>
    </source>
</evidence>
<dbReference type="Proteomes" id="UP001305414">
    <property type="component" value="Unassembled WGS sequence"/>
</dbReference>
<keyword evidence="5" id="KW-0146">Chitin degradation</keyword>
<feature type="domain" description="GH18" evidence="11">
    <location>
        <begin position="19"/>
        <end position="147"/>
    </location>
</feature>
<evidence type="ECO:0000313" key="12">
    <source>
        <dbReference type="EMBL" id="KAK5628832.1"/>
    </source>
</evidence>
<evidence type="ECO:0000256" key="10">
    <source>
        <dbReference type="RuleBase" id="RU004453"/>
    </source>
</evidence>
<keyword evidence="3" id="KW-0964">Secreted</keyword>
<dbReference type="Pfam" id="PF00704">
    <property type="entry name" value="Glyco_hydro_18"/>
    <property type="match status" value="1"/>
</dbReference>
<evidence type="ECO:0000256" key="8">
    <source>
        <dbReference type="ARBA" id="ARBA00023326"/>
    </source>
</evidence>
<dbReference type="GO" id="GO:0005576">
    <property type="term" value="C:extracellular region"/>
    <property type="evidence" value="ECO:0007669"/>
    <property type="project" value="UniProtKB-SubCell"/>
</dbReference>
<keyword evidence="8" id="KW-0624">Polysaccharide degradation</keyword>
<reference evidence="12 13" key="1">
    <citation type="submission" date="2023-10" db="EMBL/GenBank/DDBJ databases">
        <title>Draft genome sequence of Xylaria bambusicola isolate GMP-LS, the root and basal stem rot pathogen of sugarcane in Indonesia.</title>
        <authorList>
            <person name="Selvaraj P."/>
            <person name="Muralishankar V."/>
            <person name="Muruganantham S."/>
            <person name="Sp S."/>
            <person name="Haryani S."/>
            <person name="Lau K.J.X."/>
            <person name="Naqvi N.I."/>
        </authorList>
    </citation>
    <scope>NUCLEOTIDE SEQUENCE [LARGE SCALE GENOMIC DNA]</scope>
    <source>
        <strain evidence="12">GMP-LS</strain>
    </source>
</reference>
<dbReference type="PANTHER" id="PTHR11177:SF397">
    <property type="entry name" value="CHITINASE"/>
    <property type="match status" value="1"/>
</dbReference>
<dbReference type="InterPro" id="IPR001223">
    <property type="entry name" value="Glyco_hydro18_cat"/>
</dbReference>
<dbReference type="PROSITE" id="PS51910">
    <property type="entry name" value="GH18_2"/>
    <property type="match status" value="1"/>
</dbReference>
<organism evidence="12 13">
    <name type="scientific">Xylaria bambusicola</name>
    <dbReference type="NCBI Taxonomy" id="326684"/>
    <lineage>
        <taxon>Eukaryota</taxon>
        <taxon>Fungi</taxon>
        <taxon>Dikarya</taxon>
        <taxon>Ascomycota</taxon>
        <taxon>Pezizomycotina</taxon>
        <taxon>Sordariomycetes</taxon>
        <taxon>Xylariomycetidae</taxon>
        <taxon>Xylariales</taxon>
        <taxon>Xylariaceae</taxon>
        <taxon>Xylaria</taxon>
    </lineage>
</organism>
<keyword evidence="13" id="KW-1185">Reference proteome</keyword>
<comment type="similarity">
    <text evidence="10">Belongs to the glycosyl hydrolase 18 family.</text>
</comment>
<evidence type="ECO:0000313" key="13">
    <source>
        <dbReference type="Proteomes" id="UP001305414"/>
    </source>
</evidence>
<evidence type="ECO:0000256" key="1">
    <source>
        <dbReference type="ARBA" id="ARBA00000822"/>
    </source>
</evidence>
<dbReference type="InterPro" id="IPR017853">
    <property type="entry name" value="GH"/>
</dbReference>
<dbReference type="InterPro" id="IPR001579">
    <property type="entry name" value="Glyco_hydro_18_chit_AS"/>
</dbReference>
<evidence type="ECO:0000256" key="6">
    <source>
        <dbReference type="ARBA" id="ARBA00023277"/>
    </source>
</evidence>
<dbReference type="GO" id="GO:0000272">
    <property type="term" value="P:polysaccharide catabolic process"/>
    <property type="evidence" value="ECO:0007669"/>
    <property type="project" value="UniProtKB-KW"/>
</dbReference>
<dbReference type="GO" id="GO:0006032">
    <property type="term" value="P:chitin catabolic process"/>
    <property type="evidence" value="ECO:0007669"/>
    <property type="project" value="UniProtKB-KW"/>
</dbReference>
<dbReference type="SUPFAM" id="SSF51445">
    <property type="entry name" value="(Trans)glycosidases"/>
    <property type="match status" value="1"/>
</dbReference>
<name>A0AAN7Z3Z2_9PEZI</name>
<protein>
    <recommendedName>
        <fullName evidence="11">GH18 domain-containing protein</fullName>
    </recommendedName>
</protein>
<keyword evidence="4 9" id="KW-0378">Hydrolase</keyword>
<evidence type="ECO:0000256" key="5">
    <source>
        <dbReference type="ARBA" id="ARBA00023024"/>
    </source>
</evidence>
<evidence type="ECO:0000259" key="11">
    <source>
        <dbReference type="PROSITE" id="PS51910"/>
    </source>
</evidence>
<dbReference type="EMBL" id="JAWHQM010000009">
    <property type="protein sequence ID" value="KAK5628832.1"/>
    <property type="molecule type" value="Genomic_DNA"/>
</dbReference>
<dbReference type="PROSITE" id="PS01095">
    <property type="entry name" value="GH18_1"/>
    <property type="match status" value="1"/>
</dbReference>
<evidence type="ECO:0000256" key="7">
    <source>
        <dbReference type="ARBA" id="ARBA00023295"/>
    </source>
</evidence>
<evidence type="ECO:0000256" key="3">
    <source>
        <dbReference type="ARBA" id="ARBA00022525"/>
    </source>
</evidence>
<dbReference type="GO" id="GO:0008843">
    <property type="term" value="F:endochitinase activity"/>
    <property type="evidence" value="ECO:0007669"/>
    <property type="project" value="UniProtKB-EC"/>
</dbReference>
<proteinExistence type="inferred from homology"/>
<dbReference type="CDD" id="cd00598">
    <property type="entry name" value="GH18_chitinase-like"/>
    <property type="match status" value="1"/>
</dbReference>
<sequence>MRNCNQPPATALSTGEVTNLVIGYFEAWAPSSTGCNKRDIKYIQEIAGSLSHLYVAFGSMAPHTYEITPMNGIAISTISEIMNLKQSAPGLRIYLSLGGWTYSDNGTDTQPVWGDLSSTPQKRNMFINNLAEFMRTWGFDGVDLDWE</sequence>
<accession>A0AAN7Z3Z2</accession>
<comment type="subcellular location">
    <subcellularLocation>
        <location evidence="2">Secreted</location>
    </subcellularLocation>
</comment>
<dbReference type="AlphaFoldDB" id="A0AAN7Z3Z2"/>
<dbReference type="InterPro" id="IPR050314">
    <property type="entry name" value="Glycosyl_Hydrlase_18"/>
</dbReference>
<dbReference type="Gene3D" id="3.20.20.80">
    <property type="entry name" value="Glycosidases"/>
    <property type="match status" value="1"/>
</dbReference>
<comment type="catalytic activity">
    <reaction evidence="1">
        <text>Random endo-hydrolysis of N-acetyl-beta-D-glucosaminide (1-&gt;4)-beta-linkages in chitin and chitodextrins.</text>
        <dbReference type="EC" id="3.2.1.14"/>
    </reaction>
</comment>
<dbReference type="PANTHER" id="PTHR11177">
    <property type="entry name" value="CHITINASE"/>
    <property type="match status" value="1"/>
</dbReference>
<comment type="caution">
    <text evidence="12">The sequence shown here is derived from an EMBL/GenBank/DDBJ whole genome shotgun (WGS) entry which is preliminary data.</text>
</comment>